<evidence type="ECO:0000256" key="6">
    <source>
        <dbReference type="ARBA" id="ARBA00023274"/>
    </source>
</evidence>
<name>A0A814FLC6_9BILA</name>
<dbReference type="OrthoDB" id="274828at2759"/>
<reference evidence="8" key="1">
    <citation type="submission" date="2021-02" db="EMBL/GenBank/DDBJ databases">
        <authorList>
            <person name="Nowell W R."/>
        </authorList>
    </citation>
    <scope>NUCLEOTIDE SEQUENCE</scope>
    <source>
        <strain evidence="8">Ploen Becks lab</strain>
    </source>
</reference>
<dbReference type="InterPro" id="IPR019368">
    <property type="entry name" value="Ribosomal_mS29"/>
</dbReference>
<evidence type="ECO:0000256" key="4">
    <source>
        <dbReference type="ARBA" id="ARBA00022980"/>
    </source>
</evidence>
<comment type="caution">
    <text evidence="8">The sequence shown here is derived from an EMBL/GenBank/DDBJ whole genome shotgun (WGS) entry which is preliminary data.</text>
</comment>
<comment type="subcellular location">
    <subcellularLocation>
        <location evidence="1">Mitochondrion</location>
    </subcellularLocation>
</comment>
<organism evidence="8 9">
    <name type="scientific">Brachionus calyciflorus</name>
    <dbReference type="NCBI Taxonomy" id="104777"/>
    <lineage>
        <taxon>Eukaryota</taxon>
        <taxon>Metazoa</taxon>
        <taxon>Spiralia</taxon>
        <taxon>Gnathifera</taxon>
        <taxon>Rotifera</taxon>
        <taxon>Eurotatoria</taxon>
        <taxon>Monogononta</taxon>
        <taxon>Pseudotrocha</taxon>
        <taxon>Ploima</taxon>
        <taxon>Brachionidae</taxon>
        <taxon>Brachionus</taxon>
    </lineage>
</organism>
<accession>A0A814FLC6</accession>
<dbReference type="GO" id="GO:0006915">
    <property type="term" value="P:apoptotic process"/>
    <property type="evidence" value="ECO:0007669"/>
    <property type="project" value="InterPro"/>
</dbReference>
<evidence type="ECO:0000313" key="9">
    <source>
        <dbReference type="Proteomes" id="UP000663879"/>
    </source>
</evidence>
<evidence type="ECO:0000256" key="3">
    <source>
        <dbReference type="ARBA" id="ARBA00022946"/>
    </source>
</evidence>
<dbReference type="PRINTS" id="PR01716">
    <property type="entry name" value="DEATHASSOCP3"/>
</dbReference>
<comment type="similarity">
    <text evidence="2">Belongs to the mitochondrion-specific ribosomal protein mS29 family.</text>
</comment>
<dbReference type="GO" id="GO:0003735">
    <property type="term" value="F:structural constituent of ribosome"/>
    <property type="evidence" value="ECO:0007669"/>
    <property type="project" value="TreeGrafter"/>
</dbReference>
<dbReference type="AlphaFoldDB" id="A0A814FLC6"/>
<evidence type="ECO:0000256" key="5">
    <source>
        <dbReference type="ARBA" id="ARBA00023128"/>
    </source>
</evidence>
<sequence>MSLARNLNKILSLRSLAAQNRLFNLNNNLINKSLLINSVQKRYLSNEQEPKIEIKISQKAVPHFFRCSVNDPLKHNSVHLNKFYKVDEKDLKVIDPFQECLTREHYAEFKAFNETALMIRQPAIEVIDYIKKLDLSLPAYRFVLYGNENGTGKRSTLLHLLHYCQKDNWLLIHLPNWSAVLRRSKESQPSTYKEGRLDTPIDAALFLKRFSVQNNKLLKELNLKTTKKYNWSNRDSSPEGTPLLDLIEYANTRIKYASDICGAIIREIKFQTNSNKYKVFVAVDQVNSFFGPTRLKRADKSEIKVDDITIARNFKKLLKNDWCNSVVVSTIGSVGVILPAPDRRTKFYDTSISIQNRRRVPCSLHYEGPLTPAHLLKKEGFYYLEPFIPIEVPSYSDSELLTHYEYYRDRNWLQSEDALTDDGREEIKFLSGNNPREFMRVCQTI</sequence>
<keyword evidence="9" id="KW-1185">Reference proteome</keyword>
<proteinExistence type="inferred from homology"/>
<evidence type="ECO:0000256" key="7">
    <source>
        <dbReference type="ARBA" id="ARBA00035140"/>
    </source>
</evidence>
<evidence type="ECO:0000256" key="2">
    <source>
        <dbReference type="ARBA" id="ARBA00009863"/>
    </source>
</evidence>
<keyword evidence="6" id="KW-0687">Ribonucleoprotein</keyword>
<dbReference type="EMBL" id="CAJNOC010003479">
    <property type="protein sequence ID" value="CAF0984366.1"/>
    <property type="molecule type" value="Genomic_DNA"/>
</dbReference>
<keyword evidence="3" id="KW-0809">Transit peptide</keyword>
<dbReference type="Pfam" id="PF10236">
    <property type="entry name" value="DAP3"/>
    <property type="match status" value="1"/>
</dbReference>
<dbReference type="PANTHER" id="PTHR12810">
    <property type="entry name" value="MITOCHONDRIAL 28S RIBOSOMAL PROTEIN S29"/>
    <property type="match status" value="1"/>
</dbReference>
<keyword evidence="4" id="KW-0689">Ribosomal protein</keyword>
<dbReference type="InterPro" id="IPR008092">
    <property type="entry name" value="Ribosomal_mS29_met"/>
</dbReference>
<protein>
    <recommendedName>
        <fullName evidence="7">Small ribosomal subunit protein mS29</fullName>
    </recommendedName>
</protein>
<dbReference type="Proteomes" id="UP000663879">
    <property type="component" value="Unassembled WGS sequence"/>
</dbReference>
<evidence type="ECO:0000313" key="8">
    <source>
        <dbReference type="EMBL" id="CAF0984366.1"/>
    </source>
</evidence>
<gene>
    <name evidence="8" type="ORF">OXX778_LOCUS15589</name>
</gene>
<evidence type="ECO:0000256" key="1">
    <source>
        <dbReference type="ARBA" id="ARBA00004173"/>
    </source>
</evidence>
<dbReference type="PANTHER" id="PTHR12810:SF0">
    <property type="entry name" value="SMALL RIBOSOMAL SUBUNIT PROTEIN MS29"/>
    <property type="match status" value="1"/>
</dbReference>
<dbReference type="GO" id="GO:0005763">
    <property type="term" value="C:mitochondrial small ribosomal subunit"/>
    <property type="evidence" value="ECO:0007669"/>
    <property type="project" value="TreeGrafter"/>
</dbReference>
<keyword evidence="5" id="KW-0496">Mitochondrion</keyword>